<keyword evidence="2" id="KW-0472">Membrane</keyword>
<dbReference type="EMBL" id="LGRX02001903">
    <property type="protein sequence ID" value="KAK3285245.1"/>
    <property type="molecule type" value="Genomic_DNA"/>
</dbReference>
<dbReference type="Proteomes" id="UP001190700">
    <property type="component" value="Unassembled WGS sequence"/>
</dbReference>
<keyword evidence="2" id="KW-0812">Transmembrane</keyword>
<evidence type="ECO:0000313" key="4">
    <source>
        <dbReference type="Proteomes" id="UP001190700"/>
    </source>
</evidence>
<dbReference type="PANTHER" id="PTHR19346:SF4">
    <property type="entry name" value="SUGAR PHOSPHATE TRANSPORTER DOMAIN-CONTAINING PROTEIN"/>
    <property type="match status" value="1"/>
</dbReference>
<evidence type="ECO:0000256" key="2">
    <source>
        <dbReference type="SAM" id="Phobius"/>
    </source>
</evidence>
<gene>
    <name evidence="3" type="ORF">CYMTET_7131</name>
</gene>
<dbReference type="PANTHER" id="PTHR19346">
    <property type="entry name" value="SUGAR PHOSPHATE TRANSPORTER DOMAIN-CONTAINING PROTEIN"/>
    <property type="match status" value="1"/>
</dbReference>
<accession>A0AAE0LHR3</accession>
<evidence type="ECO:0008006" key="5">
    <source>
        <dbReference type="Google" id="ProtNLM"/>
    </source>
</evidence>
<keyword evidence="2" id="KW-1133">Transmembrane helix</keyword>
<organism evidence="3 4">
    <name type="scientific">Cymbomonas tetramitiformis</name>
    <dbReference type="NCBI Taxonomy" id="36881"/>
    <lineage>
        <taxon>Eukaryota</taxon>
        <taxon>Viridiplantae</taxon>
        <taxon>Chlorophyta</taxon>
        <taxon>Pyramimonadophyceae</taxon>
        <taxon>Pyramimonadales</taxon>
        <taxon>Pyramimonadaceae</taxon>
        <taxon>Cymbomonas</taxon>
    </lineage>
</organism>
<sequence length="314" mass="33813">MVSSTKKPRSLGIGMLLVAVVLYSVNSELYTWEATRAFDKPYLTIWFGHVMMAGILPAATLYFALHGRALQDSCSFFESLCYYYGYNPHELRPVCRTALFLSTLYMVQNYAFVKALEFSSAGIDTAISQSASALVYLFSIFILNEEVLLAKVVAVALCVIGHQGSGASPPARAVQHQGSGASPPTRAVQHQGSGASPPARAVQHQGSGASPPARAVQHQGSGASPPTRAVQHQGSGASPPARAVQHWLRRSRGESYGMWVELAGMRGMWVELAGNEGDGSLRGMRSLWGMRRDVWVELAGNEAGMWVELVGNAI</sequence>
<feature type="non-terminal residue" evidence="3">
    <location>
        <position position="314"/>
    </location>
</feature>
<dbReference type="AlphaFoldDB" id="A0AAE0LHR3"/>
<protein>
    <recommendedName>
        <fullName evidence="5">EamA domain-containing protein</fullName>
    </recommendedName>
</protein>
<keyword evidence="4" id="KW-1185">Reference proteome</keyword>
<feature type="transmembrane region" description="Helical" evidence="2">
    <location>
        <begin position="43"/>
        <end position="65"/>
    </location>
</feature>
<name>A0AAE0LHR3_9CHLO</name>
<reference evidence="3 4" key="1">
    <citation type="journal article" date="2015" name="Genome Biol. Evol.">
        <title>Comparative Genomics of a Bacterivorous Green Alga Reveals Evolutionary Causalities and Consequences of Phago-Mixotrophic Mode of Nutrition.</title>
        <authorList>
            <person name="Burns J.A."/>
            <person name="Paasch A."/>
            <person name="Narechania A."/>
            <person name="Kim E."/>
        </authorList>
    </citation>
    <scope>NUCLEOTIDE SEQUENCE [LARGE SCALE GENOMIC DNA]</scope>
    <source>
        <strain evidence="3 4">PLY_AMNH</strain>
    </source>
</reference>
<feature type="compositionally biased region" description="Polar residues" evidence="1">
    <location>
        <begin position="176"/>
        <end position="194"/>
    </location>
</feature>
<proteinExistence type="predicted"/>
<feature type="compositionally biased region" description="Polar residues" evidence="1">
    <location>
        <begin position="218"/>
        <end position="236"/>
    </location>
</feature>
<comment type="caution">
    <text evidence="3">The sequence shown here is derived from an EMBL/GenBank/DDBJ whole genome shotgun (WGS) entry which is preliminary data.</text>
</comment>
<evidence type="ECO:0000256" key="1">
    <source>
        <dbReference type="SAM" id="MobiDB-lite"/>
    </source>
</evidence>
<evidence type="ECO:0000313" key="3">
    <source>
        <dbReference type="EMBL" id="KAK3285245.1"/>
    </source>
</evidence>
<feature type="region of interest" description="Disordered" evidence="1">
    <location>
        <begin position="169"/>
        <end position="243"/>
    </location>
</feature>
<dbReference type="InterPro" id="IPR026505">
    <property type="entry name" value="Solute_c_fam_35_mem_F3/F4"/>
</dbReference>